<dbReference type="PANTHER" id="PTHR43662">
    <property type="match status" value="1"/>
</dbReference>
<feature type="chain" id="PRO_5012960068" description="DUF1996 domain-containing protein" evidence="2">
    <location>
        <begin position="20"/>
        <end position="368"/>
    </location>
</feature>
<dbReference type="OrthoDB" id="74764at2759"/>
<sequence length="368" mass="40554">MINWNSLWSIVVLSSIVCADPFWVVRHGTLVESRLDPIIAPGVVSGHTHAIVGTGSFDPNYSYENSRNSDCTTANVDVDFSSYWVPALYAQWPNGTFTKQKFRGANTYYQVRRGTNEPIYEFPPGFRMVAGDPYRTTFDASVLAQDAVRYNCLGVTGPETNKFPAQYCPDGLRAEVYFPHCWDGVNNWLDGSAHVSYGAEGTFDGGGRCPDTHPKRIMGLFYEFLFDDVKPETGAKRTLATGDQTGYGFHGDFTNGWPTGLFSKIWAEGETCNVGFSLENCPPLKEVMTDISDCKYDGLIVDEEIGYTPLDALPGNNPVFDAENPRQPDLNYVEKAQFVRAVNGMPGPGPETPPPAMVSPTQVDSGDR</sequence>
<reference evidence="4 5" key="1">
    <citation type="submission" date="2017-03" db="EMBL/GenBank/DDBJ databases">
        <title>Widespread Adenine N6-methylation of Active Genes in Fungi.</title>
        <authorList>
            <consortium name="DOE Joint Genome Institute"/>
            <person name="Mondo S.J."/>
            <person name="Dannebaum R.O."/>
            <person name="Kuo R.C."/>
            <person name="Louie K.B."/>
            <person name="Bewick A.J."/>
            <person name="Labutti K."/>
            <person name="Haridas S."/>
            <person name="Kuo A."/>
            <person name="Salamov A."/>
            <person name="Ahrendt S.R."/>
            <person name="Lau R."/>
            <person name="Bowen B.P."/>
            <person name="Lipzen A."/>
            <person name="Sullivan W."/>
            <person name="Andreopoulos W.B."/>
            <person name="Clum A."/>
            <person name="Lindquist E."/>
            <person name="Daum C."/>
            <person name="Northen T.R."/>
            <person name="Ramamoorthy G."/>
            <person name="Schmitz R.J."/>
            <person name="Gryganskyi A."/>
            <person name="Culley D."/>
            <person name="Magnuson J."/>
            <person name="James T.Y."/>
            <person name="O'Malley M.A."/>
            <person name="Stajich J.E."/>
            <person name="Spatafora J.W."/>
            <person name="Visel A."/>
            <person name="Grigoriev I.V."/>
        </authorList>
    </citation>
    <scope>NUCLEOTIDE SEQUENCE [LARGE SCALE GENOMIC DNA]</scope>
    <source>
        <strain evidence="4 5">NRRL Y-17943</strain>
    </source>
</reference>
<feature type="signal peptide" evidence="2">
    <location>
        <begin position="1"/>
        <end position="19"/>
    </location>
</feature>
<comment type="caution">
    <text evidence="4">The sequence shown here is derived from an EMBL/GenBank/DDBJ whole genome shotgun (WGS) entry which is preliminary data.</text>
</comment>
<dbReference type="EMBL" id="NBSH01000003">
    <property type="protein sequence ID" value="ORX38972.1"/>
    <property type="molecule type" value="Genomic_DNA"/>
</dbReference>
<evidence type="ECO:0000259" key="3">
    <source>
        <dbReference type="Pfam" id="PF09362"/>
    </source>
</evidence>
<evidence type="ECO:0000256" key="2">
    <source>
        <dbReference type="SAM" id="SignalP"/>
    </source>
</evidence>
<dbReference type="RefSeq" id="XP_021872835.1">
    <property type="nucleotide sequence ID" value="XM_022012428.1"/>
</dbReference>
<dbReference type="Proteomes" id="UP000193218">
    <property type="component" value="Unassembled WGS sequence"/>
</dbReference>
<feature type="region of interest" description="Disordered" evidence="1">
    <location>
        <begin position="343"/>
        <end position="368"/>
    </location>
</feature>
<name>A0A1Y1ULV5_9TREE</name>
<dbReference type="STRING" id="4999.A0A1Y1ULV5"/>
<gene>
    <name evidence="4" type="ORF">BD324DRAFT_301880</name>
</gene>
<dbReference type="Pfam" id="PF09362">
    <property type="entry name" value="DUF1996"/>
    <property type="match status" value="1"/>
</dbReference>
<dbReference type="InterPro" id="IPR018535">
    <property type="entry name" value="DUF1996"/>
</dbReference>
<evidence type="ECO:0000313" key="5">
    <source>
        <dbReference type="Proteomes" id="UP000193218"/>
    </source>
</evidence>
<feature type="domain" description="DUF1996" evidence="3">
    <location>
        <begin position="36"/>
        <end position="257"/>
    </location>
</feature>
<organism evidence="4 5">
    <name type="scientific">Kockovaella imperatae</name>
    <dbReference type="NCBI Taxonomy" id="4999"/>
    <lineage>
        <taxon>Eukaryota</taxon>
        <taxon>Fungi</taxon>
        <taxon>Dikarya</taxon>
        <taxon>Basidiomycota</taxon>
        <taxon>Agaricomycotina</taxon>
        <taxon>Tremellomycetes</taxon>
        <taxon>Tremellales</taxon>
        <taxon>Cuniculitremaceae</taxon>
        <taxon>Kockovaella</taxon>
    </lineage>
</organism>
<feature type="compositionally biased region" description="Polar residues" evidence="1">
    <location>
        <begin position="359"/>
        <end position="368"/>
    </location>
</feature>
<protein>
    <recommendedName>
        <fullName evidence="3">DUF1996 domain-containing protein</fullName>
    </recommendedName>
</protein>
<accession>A0A1Y1ULV5</accession>
<evidence type="ECO:0000313" key="4">
    <source>
        <dbReference type="EMBL" id="ORX38972.1"/>
    </source>
</evidence>
<keyword evidence="5" id="KW-1185">Reference proteome</keyword>
<dbReference type="GeneID" id="33554236"/>
<dbReference type="PANTHER" id="PTHR43662:SF3">
    <property type="entry name" value="DOMAIN PROTEIN, PUTATIVE (AFU_ORTHOLOGUE AFUA_6G11970)-RELATED"/>
    <property type="match status" value="1"/>
</dbReference>
<dbReference type="InParanoid" id="A0A1Y1ULV5"/>
<feature type="compositionally biased region" description="Pro residues" evidence="1">
    <location>
        <begin position="347"/>
        <end position="357"/>
    </location>
</feature>
<dbReference type="AlphaFoldDB" id="A0A1Y1ULV5"/>
<keyword evidence="2" id="KW-0732">Signal</keyword>
<proteinExistence type="predicted"/>
<evidence type="ECO:0000256" key="1">
    <source>
        <dbReference type="SAM" id="MobiDB-lite"/>
    </source>
</evidence>